<proteinExistence type="inferred from homology"/>
<dbReference type="Gene3D" id="3.40.50.1820">
    <property type="entry name" value="alpha/beta hydrolase"/>
    <property type="match status" value="1"/>
</dbReference>
<dbReference type="GeneID" id="73380058"/>
<feature type="compositionally biased region" description="Basic and acidic residues" evidence="3">
    <location>
        <begin position="765"/>
        <end position="775"/>
    </location>
</feature>
<reference evidence="5" key="1">
    <citation type="journal article" date="2022" name="DNA Res.">
        <title>Genome analysis of five recently described species of the CUG-Ser clade uncovers Candida theae as a new hybrid lineage with pathogenic potential in the Candida parapsilosis species complex.</title>
        <authorList>
            <person name="Mixao V."/>
            <person name="Del Olmo V."/>
            <person name="Hegedusova E."/>
            <person name="Saus E."/>
            <person name="Pryszcz L."/>
            <person name="Cillingova A."/>
            <person name="Nosek J."/>
            <person name="Gabaldon T."/>
        </authorList>
    </citation>
    <scope>NUCLEOTIDE SEQUENCE</scope>
    <source>
        <strain evidence="5">CBS 10844</strain>
    </source>
</reference>
<dbReference type="Proteomes" id="UP001202479">
    <property type="component" value="Unassembled WGS sequence"/>
</dbReference>
<name>A0AAI9WXZ3_9ASCO</name>
<protein>
    <recommendedName>
        <fullName evidence="4">DUF676 domain-containing protein</fullName>
    </recommendedName>
</protein>
<dbReference type="Pfam" id="PF05057">
    <property type="entry name" value="DUF676"/>
    <property type="match status" value="1"/>
</dbReference>
<feature type="region of interest" description="Disordered" evidence="3">
    <location>
        <begin position="745"/>
        <end position="775"/>
    </location>
</feature>
<evidence type="ECO:0000256" key="2">
    <source>
        <dbReference type="ARBA" id="ARBA00022963"/>
    </source>
</evidence>
<dbReference type="InterPro" id="IPR029058">
    <property type="entry name" value="AB_hydrolase_fold"/>
</dbReference>
<dbReference type="InterPro" id="IPR044294">
    <property type="entry name" value="Lipase-like"/>
</dbReference>
<dbReference type="SUPFAM" id="SSF53474">
    <property type="entry name" value="alpha/beta-Hydrolases"/>
    <property type="match status" value="1"/>
</dbReference>
<comment type="caution">
    <text evidence="5">The sequence shown here is derived from an EMBL/GenBank/DDBJ whole genome shotgun (WGS) entry which is preliminary data.</text>
</comment>
<dbReference type="RefSeq" id="XP_049180483.1">
    <property type="nucleotide sequence ID" value="XM_049323670.1"/>
</dbReference>
<feature type="region of interest" description="Disordered" evidence="3">
    <location>
        <begin position="458"/>
        <end position="480"/>
    </location>
</feature>
<evidence type="ECO:0000313" key="5">
    <source>
        <dbReference type="EMBL" id="KAI3404738.2"/>
    </source>
</evidence>
<evidence type="ECO:0000256" key="1">
    <source>
        <dbReference type="ARBA" id="ARBA00007920"/>
    </source>
</evidence>
<keyword evidence="6" id="KW-1185">Reference proteome</keyword>
<dbReference type="GO" id="GO:0016042">
    <property type="term" value="P:lipid catabolic process"/>
    <property type="evidence" value="ECO:0007669"/>
    <property type="project" value="UniProtKB-KW"/>
</dbReference>
<accession>A0AAI9WXZ3</accession>
<keyword evidence="2" id="KW-0442">Lipid degradation</keyword>
<gene>
    <name evidence="5" type="ORF">KGF56_002441</name>
</gene>
<feature type="domain" description="DUF676" evidence="4">
    <location>
        <begin position="193"/>
        <end position="396"/>
    </location>
</feature>
<dbReference type="AlphaFoldDB" id="A0AAI9WXZ3"/>
<dbReference type="EMBL" id="JAHUZD010000087">
    <property type="protein sequence ID" value="KAI3404738.2"/>
    <property type="molecule type" value="Genomic_DNA"/>
</dbReference>
<evidence type="ECO:0000256" key="3">
    <source>
        <dbReference type="SAM" id="MobiDB-lite"/>
    </source>
</evidence>
<dbReference type="PANTHER" id="PTHR12482:SF62">
    <property type="entry name" value="LIPASE ROG1-RELATED"/>
    <property type="match status" value="1"/>
</dbReference>
<dbReference type="InterPro" id="IPR007751">
    <property type="entry name" value="DUF676_lipase-like"/>
</dbReference>
<evidence type="ECO:0000313" key="6">
    <source>
        <dbReference type="Proteomes" id="UP001202479"/>
    </source>
</evidence>
<organism evidence="5 6">
    <name type="scientific">Candida oxycetoniae</name>
    <dbReference type="NCBI Taxonomy" id="497107"/>
    <lineage>
        <taxon>Eukaryota</taxon>
        <taxon>Fungi</taxon>
        <taxon>Dikarya</taxon>
        <taxon>Ascomycota</taxon>
        <taxon>Saccharomycotina</taxon>
        <taxon>Pichiomycetes</taxon>
        <taxon>Debaryomycetaceae</taxon>
        <taxon>Candida/Lodderomyces clade</taxon>
        <taxon>Candida</taxon>
    </lineage>
</organism>
<sequence>MSKHQLDNMRHKILYRQIKSVKAGQLERFKIQFSQHAEGDEVVIPPTLWVKIKNTEPVSKRAIYLAGPYILYVDCRLSDYDPNVTYFVTADQPVFEPQLLPGQSFYIQLSCHTLKKDYSWIIDVVSQIIFNNTIAINFEITIGTSKSVLHQTPSIFEEQMSNTDKLGTFCPLLHVTEWDTQDLWNIPVLQPIKSKHLVILTHGLHSNSSVDMLYLKEQIDAIVEPQSQANENEQVVVKSFFGNIGKTERGIKYLGSRVAEYVVKLVTEDKMLNNDQVTKISFIGHSLGGCVQTFAIAYLRSNFPWFFEKIAPINFVTISSPLLGVVNENPLYVKMALSAGFVGKTGQELGLKILENNSKPLLLLLPTGLTHKTLKQFRRRTVYANAVNDGIVPLRTSCLLYLDYKGLASLINSSELENGDKTDKIPKSVDNVNGFSAVQTFLSYFMPQKQNSNEKFKNFQTQEEGENTEKEGKEEEGEEGMAIKKEVDGIPNTTFIDSAASLFLPPMPSMKYIADPSSRENVIVHDKVYYEKDLPPKRREAALNETSGGPSSLLRRKIIQKIDYTNLETIEEDIAREYHKNMSWRKVVVKLKPDAHNNIIVRRRFANAYGWPVIHHLVENHFGQKAREEEEEENQLSRPFSSSLGVCDSLDEDLGLSRLLSRDLMTKENNEIDENTISEEELNLNASWINSNDNAESVFALGVTGLIGEITAMVGDFGNQLYNYSINPPSLPLLGQIPVPYVSSSSRYNEEDDNDNGTLSSGVSRNDKAIEKENTEIDDSSDLGLTKGIIGNFM</sequence>
<evidence type="ECO:0000259" key="4">
    <source>
        <dbReference type="Pfam" id="PF05057"/>
    </source>
</evidence>
<keyword evidence="2" id="KW-0443">Lipid metabolism</keyword>
<dbReference type="PANTHER" id="PTHR12482">
    <property type="entry name" value="LIPASE ROG1-RELATED-RELATED"/>
    <property type="match status" value="1"/>
</dbReference>
<comment type="similarity">
    <text evidence="1">Belongs to the putative lipase ROG1 family.</text>
</comment>
<dbReference type="PIRSF" id="PIRSF005412">
    <property type="entry name" value="UCP005412_abhydr"/>
    <property type="match status" value="1"/>
</dbReference>
<dbReference type="InterPro" id="IPR016445">
    <property type="entry name" value="Rog1_fam"/>
</dbReference>
<dbReference type="GO" id="GO:0047372">
    <property type="term" value="F:monoacylglycerol lipase activity"/>
    <property type="evidence" value="ECO:0007669"/>
    <property type="project" value="TreeGrafter"/>
</dbReference>